<dbReference type="AlphaFoldDB" id="Q1IS07"/>
<evidence type="ECO:0000313" key="2">
    <source>
        <dbReference type="EMBL" id="ABF40343.1"/>
    </source>
</evidence>
<keyword evidence="1" id="KW-0812">Transmembrane</keyword>
<dbReference type="Gene3D" id="1.10.10.1320">
    <property type="entry name" value="Anti-sigma factor, zinc-finger domain"/>
    <property type="match status" value="1"/>
</dbReference>
<reference evidence="2 3" key="1">
    <citation type="journal article" date="2009" name="Appl. Environ. Microbiol.">
        <title>Three genomes from the phylum Acidobacteria provide insight into the lifestyles of these microorganisms in soils.</title>
        <authorList>
            <person name="Ward N.L."/>
            <person name="Challacombe J.F."/>
            <person name="Janssen P.H."/>
            <person name="Henrissat B."/>
            <person name="Coutinho P.M."/>
            <person name="Wu M."/>
            <person name="Xie G."/>
            <person name="Haft D.H."/>
            <person name="Sait M."/>
            <person name="Badger J."/>
            <person name="Barabote R.D."/>
            <person name="Bradley B."/>
            <person name="Brettin T.S."/>
            <person name="Brinkac L.M."/>
            <person name="Bruce D."/>
            <person name="Creasy T."/>
            <person name="Daugherty S.C."/>
            <person name="Davidsen T.M."/>
            <person name="DeBoy R.T."/>
            <person name="Detter J.C."/>
            <person name="Dodson R.J."/>
            <person name="Durkin A.S."/>
            <person name="Ganapathy A."/>
            <person name="Gwinn-Giglio M."/>
            <person name="Han C.S."/>
            <person name="Khouri H."/>
            <person name="Kiss H."/>
            <person name="Kothari S.P."/>
            <person name="Madupu R."/>
            <person name="Nelson K.E."/>
            <person name="Nelson W.C."/>
            <person name="Paulsen I."/>
            <person name="Penn K."/>
            <person name="Ren Q."/>
            <person name="Rosovitz M.J."/>
            <person name="Selengut J.D."/>
            <person name="Shrivastava S."/>
            <person name="Sullivan S.A."/>
            <person name="Tapia R."/>
            <person name="Thompson L.S."/>
            <person name="Watkins K.L."/>
            <person name="Yang Q."/>
            <person name="Yu C."/>
            <person name="Zafar N."/>
            <person name="Zhou L."/>
            <person name="Kuske C.R."/>
        </authorList>
    </citation>
    <scope>NUCLEOTIDE SEQUENCE [LARGE SCALE GENOMIC DNA]</scope>
    <source>
        <strain evidence="2 3">Ellin345</strain>
    </source>
</reference>
<dbReference type="STRING" id="204669.Acid345_1341"/>
<dbReference type="EnsemblBacteria" id="ABF40343">
    <property type="protein sequence ID" value="ABF40343"/>
    <property type="gene ID" value="Acid345_1341"/>
</dbReference>
<name>Q1IS07_KORVE</name>
<feature type="transmembrane region" description="Helical" evidence="1">
    <location>
        <begin position="89"/>
        <end position="109"/>
    </location>
</feature>
<dbReference type="HOGENOM" id="CLU_132024_0_0_0"/>
<evidence type="ECO:0008006" key="4">
    <source>
        <dbReference type="Google" id="ProtNLM"/>
    </source>
</evidence>
<accession>Q1IS07</accession>
<sequence length="163" mass="17916">MKCEEIREQMFELMTAEAPLAPEVHQHLTGCPACTAELAEMKQTMALMDEWQAPEPSPFFDTRLKALLREEKAKAAEKKVSIFDWFRKPAMAAAAALALVIGAGVYGTIQIRDKQNPGNPQVVASDPVIQDLQTLDKDQEVINNFAALDDDPTNDDQSAGTAE</sequence>
<keyword evidence="1" id="KW-1133">Transmembrane helix</keyword>
<gene>
    <name evidence="2" type="ordered locus">Acid345_1341</name>
</gene>
<proteinExistence type="predicted"/>
<evidence type="ECO:0000256" key="1">
    <source>
        <dbReference type="SAM" id="Phobius"/>
    </source>
</evidence>
<protein>
    <recommendedName>
        <fullName evidence="4">Zinc-finger domain-containing protein</fullName>
    </recommendedName>
</protein>
<organism evidence="2 3">
    <name type="scientific">Koribacter versatilis (strain Ellin345)</name>
    <dbReference type="NCBI Taxonomy" id="204669"/>
    <lineage>
        <taxon>Bacteria</taxon>
        <taxon>Pseudomonadati</taxon>
        <taxon>Acidobacteriota</taxon>
        <taxon>Terriglobia</taxon>
        <taxon>Terriglobales</taxon>
        <taxon>Candidatus Korobacteraceae</taxon>
        <taxon>Candidatus Korobacter</taxon>
    </lineage>
</organism>
<dbReference type="eggNOG" id="COG5660">
    <property type="taxonomic scope" value="Bacteria"/>
</dbReference>
<dbReference type="InterPro" id="IPR041916">
    <property type="entry name" value="Anti_sigma_zinc_sf"/>
</dbReference>
<evidence type="ECO:0000313" key="3">
    <source>
        <dbReference type="Proteomes" id="UP000002432"/>
    </source>
</evidence>
<keyword evidence="3" id="KW-1185">Reference proteome</keyword>
<dbReference type="EMBL" id="CP000360">
    <property type="protein sequence ID" value="ABF40343.1"/>
    <property type="molecule type" value="Genomic_DNA"/>
</dbReference>
<dbReference type="KEGG" id="aba:Acid345_1341"/>
<keyword evidence="1" id="KW-0472">Membrane</keyword>
<dbReference type="Proteomes" id="UP000002432">
    <property type="component" value="Chromosome"/>
</dbReference>